<reference evidence="1 2" key="1">
    <citation type="journal article" date="2019" name="Environ. Microbiol.">
        <title>At the nexus of three kingdoms: the genome of the mycorrhizal fungus Gigaspora margarita provides insights into plant, endobacterial and fungal interactions.</title>
        <authorList>
            <person name="Venice F."/>
            <person name="Ghignone S."/>
            <person name="Salvioli di Fossalunga A."/>
            <person name="Amselem J."/>
            <person name="Novero M."/>
            <person name="Xianan X."/>
            <person name="Sedzielewska Toro K."/>
            <person name="Morin E."/>
            <person name="Lipzen A."/>
            <person name="Grigoriev I.V."/>
            <person name="Henrissat B."/>
            <person name="Martin F.M."/>
            <person name="Bonfante P."/>
        </authorList>
    </citation>
    <scope>NUCLEOTIDE SEQUENCE [LARGE SCALE GENOMIC DNA]</scope>
    <source>
        <strain evidence="1 2">BEG34</strain>
    </source>
</reference>
<gene>
    <name evidence="1" type="ORF">F8M41_001833</name>
</gene>
<comment type="caution">
    <text evidence="1">The sequence shown here is derived from an EMBL/GenBank/DDBJ whole genome shotgun (WGS) entry which is preliminary data.</text>
</comment>
<dbReference type="AlphaFoldDB" id="A0A8H4AZ34"/>
<organism evidence="1 2">
    <name type="scientific">Gigaspora margarita</name>
    <dbReference type="NCBI Taxonomy" id="4874"/>
    <lineage>
        <taxon>Eukaryota</taxon>
        <taxon>Fungi</taxon>
        <taxon>Fungi incertae sedis</taxon>
        <taxon>Mucoromycota</taxon>
        <taxon>Glomeromycotina</taxon>
        <taxon>Glomeromycetes</taxon>
        <taxon>Diversisporales</taxon>
        <taxon>Gigasporaceae</taxon>
        <taxon>Gigaspora</taxon>
    </lineage>
</organism>
<sequence>MDIVNIKNQMIKKNWNISIQNDPAKNLEQFLGPDTNLSELKEACLHYQPHKKETNHLEIIICTHEQQQYSYYLYYFLPPPQNQLISSGYDIKILE</sequence>
<evidence type="ECO:0000313" key="2">
    <source>
        <dbReference type="Proteomes" id="UP000439903"/>
    </source>
</evidence>
<proteinExistence type="predicted"/>
<dbReference type="OrthoDB" id="2476922at2759"/>
<accession>A0A8H4AZ34</accession>
<dbReference type="Proteomes" id="UP000439903">
    <property type="component" value="Unassembled WGS sequence"/>
</dbReference>
<dbReference type="EMBL" id="WTPW01000116">
    <property type="protein sequence ID" value="KAF0545896.1"/>
    <property type="molecule type" value="Genomic_DNA"/>
</dbReference>
<keyword evidence="2" id="KW-1185">Reference proteome</keyword>
<name>A0A8H4AZ34_GIGMA</name>
<protein>
    <submittedName>
        <fullName evidence="1">Uncharacterized protein</fullName>
    </submittedName>
</protein>
<evidence type="ECO:0000313" key="1">
    <source>
        <dbReference type="EMBL" id="KAF0545896.1"/>
    </source>
</evidence>